<sequence>MFGSVVALSSPDKHPSNKYPAFELPNAGTTNHLCALPFGTTLFLEEYGAPACLHLPWRGFQVPFILHTFDHRPSF</sequence>
<evidence type="ECO:0000313" key="2">
    <source>
        <dbReference type="Proteomes" id="UP000518752"/>
    </source>
</evidence>
<accession>A0A8H5GKC1</accession>
<keyword evidence="2" id="KW-1185">Reference proteome</keyword>
<comment type="caution">
    <text evidence="1">The sequence shown here is derived from an EMBL/GenBank/DDBJ whole genome shotgun (WGS) entry which is preliminary data.</text>
</comment>
<proteinExistence type="predicted"/>
<dbReference type="EMBL" id="JAACJN010000152">
    <property type="protein sequence ID" value="KAF5366507.1"/>
    <property type="molecule type" value="Genomic_DNA"/>
</dbReference>
<protein>
    <submittedName>
        <fullName evidence="1">Uncharacterized protein</fullName>
    </submittedName>
</protein>
<dbReference type="AlphaFoldDB" id="A0A8H5GKC1"/>
<name>A0A8H5GKC1_9AGAR</name>
<gene>
    <name evidence="1" type="ORF">D9757_012182</name>
</gene>
<evidence type="ECO:0000313" key="1">
    <source>
        <dbReference type="EMBL" id="KAF5366507.1"/>
    </source>
</evidence>
<reference evidence="1 2" key="1">
    <citation type="journal article" date="2020" name="ISME J.">
        <title>Uncovering the hidden diversity of litter-decomposition mechanisms in mushroom-forming fungi.</title>
        <authorList>
            <person name="Floudas D."/>
            <person name="Bentzer J."/>
            <person name="Ahren D."/>
            <person name="Johansson T."/>
            <person name="Persson P."/>
            <person name="Tunlid A."/>
        </authorList>
    </citation>
    <scope>NUCLEOTIDE SEQUENCE [LARGE SCALE GENOMIC DNA]</scope>
    <source>
        <strain evidence="1 2">CBS 406.79</strain>
    </source>
</reference>
<dbReference type="Proteomes" id="UP000518752">
    <property type="component" value="Unassembled WGS sequence"/>
</dbReference>
<organism evidence="1 2">
    <name type="scientific">Collybiopsis confluens</name>
    <dbReference type="NCBI Taxonomy" id="2823264"/>
    <lineage>
        <taxon>Eukaryota</taxon>
        <taxon>Fungi</taxon>
        <taxon>Dikarya</taxon>
        <taxon>Basidiomycota</taxon>
        <taxon>Agaricomycotina</taxon>
        <taxon>Agaricomycetes</taxon>
        <taxon>Agaricomycetidae</taxon>
        <taxon>Agaricales</taxon>
        <taxon>Marasmiineae</taxon>
        <taxon>Omphalotaceae</taxon>
        <taxon>Collybiopsis</taxon>
    </lineage>
</organism>